<evidence type="ECO:0000313" key="9">
    <source>
        <dbReference type="Proteomes" id="UP000240717"/>
    </source>
</evidence>
<dbReference type="InterPro" id="IPR007829">
    <property type="entry name" value="TM2"/>
</dbReference>
<proteinExistence type="predicted"/>
<evidence type="ECO:0000256" key="4">
    <source>
        <dbReference type="ARBA" id="ARBA00023136"/>
    </source>
</evidence>
<reference evidence="8 9" key="1">
    <citation type="journal article" date="2016" name="Front. Microbiol.">
        <title>Comprehensive Phylogenetic Analysis of Bovine Non-aureus Staphylococci Species Based on Whole-Genome Sequencing.</title>
        <authorList>
            <person name="Naushad S."/>
            <person name="Barkema H.W."/>
            <person name="Luby C."/>
            <person name="Condas L.A."/>
            <person name="Nobrega D.B."/>
            <person name="Carson D.A."/>
            <person name="De Buck J."/>
        </authorList>
    </citation>
    <scope>NUCLEOTIDE SEQUENCE [LARGE SCALE GENOMIC DNA]</scope>
    <source>
        <strain evidence="8 9">SNUC 2993</strain>
    </source>
</reference>
<keyword evidence="3 6" id="KW-1133">Transmembrane helix</keyword>
<feature type="region of interest" description="Disordered" evidence="5">
    <location>
        <begin position="94"/>
        <end position="148"/>
    </location>
</feature>
<feature type="transmembrane region" description="Helical" evidence="6">
    <location>
        <begin position="21"/>
        <end position="40"/>
    </location>
</feature>
<evidence type="ECO:0000256" key="3">
    <source>
        <dbReference type="ARBA" id="ARBA00022989"/>
    </source>
</evidence>
<evidence type="ECO:0000259" key="7">
    <source>
        <dbReference type="Pfam" id="PF05154"/>
    </source>
</evidence>
<comment type="caution">
    <text evidence="8">The sequence shown here is derived from an EMBL/GenBank/DDBJ whole genome shotgun (WGS) entry which is preliminary data.</text>
</comment>
<dbReference type="PANTHER" id="PTHR21016:SF25">
    <property type="entry name" value="TM2 DOMAIN-CONTAINING PROTEIN DDB_G0277895-RELATED"/>
    <property type="match status" value="1"/>
</dbReference>
<feature type="compositionally biased region" description="Low complexity" evidence="5">
    <location>
        <begin position="96"/>
        <end position="134"/>
    </location>
</feature>
<gene>
    <name evidence="8" type="ORF">BU085_00555</name>
</gene>
<dbReference type="InterPro" id="IPR050932">
    <property type="entry name" value="TM2D1-3-like"/>
</dbReference>
<feature type="transmembrane region" description="Helical" evidence="6">
    <location>
        <begin position="46"/>
        <end position="71"/>
    </location>
</feature>
<keyword evidence="4 6" id="KW-0472">Membrane</keyword>
<evidence type="ECO:0000256" key="2">
    <source>
        <dbReference type="ARBA" id="ARBA00022692"/>
    </source>
</evidence>
<feature type="domain" description="TM2" evidence="7">
    <location>
        <begin position="17"/>
        <end position="70"/>
    </location>
</feature>
<protein>
    <submittedName>
        <fullName evidence="8">TM2 domain-containing protein</fullName>
    </submittedName>
</protein>
<evidence type="ECO:0000313" key="8">
    <source>
        <dbReference type="EMBL" id="PTI52743.1"/>
    </source>
</evidence>
<organism evidence="8 9">
    <name type="scientific">Staphylococcus warneri</name>
    <dbReference type="NCBI Taxonomy" id="1292"/>
    <lineage>
        <taxon>Bacteria</taxon>
        <taxon>Bacillati</taxon>
        <taxon>Bacillota</taxon>
        <taxon>Bacilli</taxon>
        <taxon>Bacillales</taxon>
        <taxon>Staphylococcaceae</taxon>
        <taxon>Staphylococcus</taxon>
    </lineage>
</organism>
<evidence type="ECO:0000256" key="1">
    <source>
        <dbReference type="ARBA" id="ARBA00004141"/>
    </source>
</evidence>
<keyword evidence="2 6" id="KW-0812">Transmembrane</keyword>
<name>A0A2T4Q402_STAWA</name>
<dbReference type="RefSeq" id="WP_107532280.1">
    <property type="nucleotide sequence ID" value="NZ_JAIBNN010000002.1"/>
</dbReference>
<dbReference type="PANTHER" id="PTHR21016">
    <property type="entry name" value="BETA-AMYLOID BINDING PROTEIN-RELATED"/>
    <property type="match status" value="1"/>
</dbReference>
<dbReference type="STRING" id="1194526.A284_01910"/>
<comment type="subcellular location">
    <subcellularLocation>
        <location evidence="1">Membrane</location>
        <topology evidence="1">Multi-pass membrane protein</topology>
    </subcellularLocation>
</comment>
<dbReference type="AlphaFoldDB" id="A0A2T4Q402"/>
<accession>A0A2T4Q402</accession>
<dbReference type="Pfam" id="PF05154">
    <property type="entry name" value="TM2"/>
    <property type="match status" value="1"/>
</dbReference>
<dbReference type="Proteomes" id="UP000240717">
    <property type="component" value="Unassembled WGS sequence"/>
</dbReference>
<evidence type="ECO:0000256" key="5">
    <source>
        <dbReference type="SAM" id="MobiDB-lite"/>
    </source>
</evidence>
<dbReference type="GO" id="GO:0016020">
    <property type="term" value="C:membrane"/>
    <property type="evidence" value="ECO:0007669"/>
    <property type="project" value="UniProtKB-SubCell"/>
</dbReference>
<evidence type="ECO:0000256" key="6">
    <source>
        <dbReference type="SAM" id="Phobius"/>
    </source>
</evidence>
<sequence>MNLEEKNYIENQVTNRSKQTSVAYILWFFLGGLGGHRFYLGKTGSAVGLLILTLVTAVFTFGIPTIIWLIIDACLIPGMIEENKEKVRRHATEEVSMMNHNSNHNYNPYQDQHAQQGQFNQAQPQNGQQHFNQGANEEVTEQQFNQNQ</sequence>
<dbReference type="EMBL" id="PZEV01000001">
    <property type="protein sequence ID" value="PTI52743.1"/>
    <property type="molecule type" value="Genomic_DNA"/>
</dbReference>